<proteinExistence type="predicted"/>
<protein>
    <submittedName>
        <fullName evidence="1">Uncharacterized protein</fullName>
    </submittedName>
</protein>
<evidence type="ECO:0000313" key="2">
    <source>
        <dbReference type="Proteomes" id="UP000092445"/>
    </source>
</evidence>
<dbReference type="AlphaFoldDB" id="A0A1B0AF02"/>
<dbReference type="VEuPathDB" id="VectorBase:GPAI043670"/>
<keyword evidence="2" id="KW-1185">Reference proteome</keyword>
<dbReference type="STRING" id="7398.A0A1B0AF02"/>
<dbReference type="EnsemblMetazoa" id="GPAI043670-RA">
    <property type="protein sequence ID" value="GPAI043670-PA"/>
    <property type="gene ID" value="GPAI043670"/>
</dbReference>
<reference evidence="1" key="2">
    <citation type="submission" date="2020-05" db="UniProtKB">
        <authorList>
            <consortium name="EnsemblMetazoa"/>
        </authorList>
    </citation>
    <scope>IDENTIFICATION</scope>
    <source>
        <strain evidence="1">IAEA</strain>
    </source>
</reference>
<organism evidence="1 2">
    <name type="scientific">Glossina pallidipes</name>
    <name type="common">Tsetse fly</name>
    <dbReference type="NCBI Taxonomy" id="7398"/>
    <lineage>
        <taxon>Eukaryota</taxon>
        <taxon>Metazoa</taxon>
        <taxon>Ecdysozoa</taxon>
        <taxon>Arthropoda</taxon>
        <taxon>Hexapoda</taxon>
        <taxon>Insecta</taxon>
        <taxon>Pterygota</taxon>
        <taxon>Neoptera</taxon>
        <taxon>Endopterygota</taxon>
        <taxon>Diptera</taxon>
        <taxon>Brachycera</taxon>
        <taxon>Muscomorpha</taxon>
        <taxon>Hippoboscoidea</taxon>
        <taxon>Glossinidae</taxon>
        <taxon>Glossina</taxon>
    </lineage>
</organism>
<name>A0A1B0AF02_GLOPL</name>
<sequence>MDGSVLLTEGGRQRILNTLCDRHTPRSSYALCAIADMRSDLVDSSKQQQQQHEQEECEAGCKVNEITEKNVLTNTIYNSLNSVSSSPTSRLKRCDYYTNNNYHYYNYNLNYHDLQEGPSRANQLLEKLKRRTHQEIVQRPMLWQAVALILWLQQKFWELYYLIVVRGRY</sequence>
<accession>A0A1B0AF02</accession>
<evidence type="ECO:0000313" key="1">
    <source>
        <dbReference type="EnsemblMetazoa" id="GPAI043670-PA"/>
    </source>
</evidence>
<dbReference type="Proteomes" id="UP000092445">
    <property type="component" value="Unassembled WGS sequence"/>
</dbReference>
<reference evidence="2" key="1">
    <citation type="submission" date="2014-03" db="EMBL/GenBank/DDBJ databases">
        <authorList>
            <person name="Aksoy S."/>
            <person name="Warren W."/>
            <person name="Wilson R.K."/>
        </authorList>
    </citation>
    <scope>NUCLEOTIDE SEQUENCE [LARGE SCALE GENOMIC DNA]</scope>
    <source>
        <strain evidence="2">IAEA</strain>
    </source>
</reference>